<reference evidence="3" key="6">
    <citation type="submission" date="2020-01" db="EMBL/GenBank/DDBJ databases">
        <title>Bacteria Cultured from War Wounds Associated with the Conflict in Eastern Ukraine.</title>
        <authorList>
            <person name="Snesrud E."/>
            <person name="Galac M.R."/>
            <person name="Mc Gann P."/>
            <person name="Valentine K."/>
            <person name="Viacheslav K."/>
        </authorList>
    </citation>
    <scope>NUCLEOTIDE SEQUENCE</scope>
    <source>
        <strain evidence="3">VNMU148</strain>
    </source>
</reference>
<dbReference type="Proteomes" id="UP000644192">
    <property type="component" value="Unassembled WGS sequence"/>
</dbReference>
<evidence type="ECO:0000313" key="3">
    <source>
        <dbReference type="EMBL" id="MZZ15662.1"/>
    </source>
</evidence>
<feature type="chain" id="PRO_5015028061" description="Periplasmic protein-like protein" evidence="1">
    <location>
        <begin position="24"/>
        <end position="189"/>
    </location>
</feature>
<organism evidence="5 8">
    <name type="scientific">Pseudomonas aeruginosa</name>
    <dbReference type="NCBI Taxonomy" id="287"/>
    <lineage>
        <taxon>Bacteria</taxon>
        <taxon>Pseudomonadati</taxon>
        <taxon>Pseudomonadota</taxon>
        <taxon>Gammaproteobacteria</taxon>
        <taxon>Pseudomonadales</taxon>
        <taxon>Pseudomonadaceae</taxon>
        <taxon>Pseudomonas</taxon>
    </lineage>
</organism>
<evidence type="ECO:0008006" key="9">
    <source>
        <dbReference type="Google" id="ProtNLM"/>
    </source>
</evidence>
<dbReference type="eggNOG" id="COG3904">
    <property type="taxonomic scope" value="Bacteria"/>
</dbReference>
<accession>A0A1S1C2L1</accession>
<evidence type="ECO:0000313" key="6">
    <source>
        <dbReference type="Proteomes" id="UP000045039"/>
    </source>
</evidence>
<reference evidence="5 8" key="3">
    <citation type="submission" date="2017-08" db="EMBL/GenBank/DDBJ databases">
        <authorList>
            <person name="Feschi L."/>
            <person name="Jeukens J."/>
            <person name="Emond-Rheault J.-G."/>
            <person name="Kukavica-Ibrulj I."/>
            <person name="Boyle B."/>
            <person name="Levesque R.C."/>
        </authorList>
    </citation>
    <scope>NUCLEOTIDE SEQUENCE [LARGE SCALE GENOMIC DNA]</scope>
    <source>
        <strain evidence="5 8">PA-W36</strain>
    </source>
</reference>
<dbReference type="Proteomes" id="UP000284767">
    <property type="component" value="Unassembled WGS sequence"/>
</dbReference>
<evidence type="ECO:0000313" key="5">
    <source>
        <dbReference type="EMBL" id="RPM09116.1"/>
    </source>
</evidence>
<gene>
    <name evidence="4" type="ORF">DT376_01475</name>
    <name evidence="3" type="ORF">GUL26_25705</name>
    <name evidence="5" type="ORF">IPC1295_24705</name>
    <name evidence="2" type="ORF">PAERUG_P19_London_7_VIM_2_05_10_01579</name>
</gene>
<dbReference type="EMBL" id="CVVU01000088">
    <property type="protein sequence ID" value="CRO42096.1"/>
    <property type="molecule type" value="Genomic_DNA"/>
</dbReference>
<reference evidence="4 7" key="4">
    <citation type="submission" date="2018-07" db="EMBL/GenBank/DDBJ databases">
        <title>Mechanisms of high-level aminoglycoside resistance among Gram-negative pathogens in Brazil.</title>
        <authorList>
            <person name="Ballaben A.S."/>
            <person name="Darini A.L.C."/>
            <person name="Doi Y."/>
        </authorList>
    </citation>
    <scope>NUCLEOTIDE SEQUENCE [LARGE SCALE GENOMIC DNA]</scope>
    <source>
        <strain evidence="4 7">B2-305</strain>
    </source>
</reference>
<accession>A0A072ZPW9</accession>
<dbReference type="RefSeq" id="WP_003101275.1">
    <property type="nucleotide sequence ID" value="NZ_AP024513.1"/>
</dbReference>
<reference evidence="6" key="2">
    <citation type="submission" date="2015-06" db="EMBL/GenBank/DDBJ databases">
        <authorList>
            <person name="Radhakrishnan Rajesh"/>
            <person name="Underwood Anthony"/>
            <person name="Al-Shahib Ali"/>
        </authorList>
    </citation>
    <scope>NUCLEOTIDE SEQUENCE [LARGE SCALE GENOMIC DNA]</scope>
    <source>
        <strain evidence="6">P19_London_7_VIM_2_05_10</strain>
    </source>
</reference>
<evidence type="ECO:0000313" key="7">
    <source>
        <dbReference type="Proteomes" id="UP000253594"/>
    </source>
</evidence>
<feature type="signal peptide" evidence="1">
    <location>
        <begin position="1"/>
        <end position="23"/>
    </location>
</feature>
<proteinExistence type="predicted"/>
<keyword evidence="1" id="KW-0732">Signal</keyword>
<dbReference type="Proteomes" id="UP000045039">
    <property type="component" value="Unassembled WGS sequence"/>
</dbReference>
<evidence type="ECO:0000256" key="1">
    <source>
        <dbReference type="SAM" id="SignalP"/>
    </source>
</evidence>
<dbReference type="EMBL" id="NSNE01000017">
    <property type="protein sequence ID" value="RPM09116.1"/>
    <property type="molecule type" value="Genomic_DNA"/>
</dbReference>
<evidence type="ECO:0000313" key="2">
    <source>
        <dbReference type="EMBL" id="CRO42096.1"/>
    </source>
</evidence>
<dbReference type="Proteomes" id="UP000253594">
    <property type="component" value="Unassembled WGS sequence"/>
</dbReference>
<protein>
    <recommendedName>
        <fullName evidence="9">Periplasmic protein-like protein</fullName>
    </recommendedName>
</protein>
<dbReference type="EMBL" id="QORE01000018">
    <property type="protein sequence ID" value="RCI76608.1"/>
    <property type="molecule type" value="Genomic_DNA"/>
</dbReference>
<name>A0A072ZPW9_PSEAI</name>
<sequence length="189" mass="20910">MPRLRLRTVLACLAVFCAAPALARVEVHSLQHKSMGRVLTVRVSEEIAPGDYETLLKGLRNNPGTYSRKLLLLNSIGGSVPEAIRMGRLLRESGFDALVPSSSVCQGTCVYLLAAGKRKTVRGYVGLHRPYYAHGDSLHSRSANGMRYDSAAYFREMDIPSTLVQAMQSTDPKRMRVLSAKELAQYRLN</sequence>
<reference evidence="2" key="1">
    <citation type="submission" date="2015-06" db="EMBL/GenBank/DDBJ databases">
        <authorList>
            <person name="Radhakrishnan R."/>
            <person name="Underwood A."/>
            <person name="Al-Shahib A."/>
        </authorList>
    </citation>
    <scope>NUCLEOTIDE SEQUENCE</scope>
    <source>
        <strain evidence="2">P19_London_7_VIM_2_05_10</strain>
    </source>
</reference>
<reference evidence="5 8" key="5">
    <citation type="submission" date="2019-01" db="EMBL/GenBank/DDBJ databases">
        <title>The Pseudomonas aeruginosa pan-genome provides new insights on its population structure, horizontal gene transfer and pathogenicity.</title>
        <authorList>
            <person name="Freschi L."/>
            <person name="Vincent A.T."/>
            <person name="Jeukens J."/>
            <person name="Emond-Rheault J.-G."/>
            <person name="Kukavica-Ibrulj I."/>
            <person name="Dupont M.-J."/>
            <person name="Charette S.J."/>
            <person name="Boyle B."/>
            <person name="Levesque R.C."/>
        </authorList>
    </citation>
    <scope>NUCLEOTIDE SEQUENCE [LARGE SCALE GENOMIC DNA]</scope>
    <source>
        <strain evidence="5 8">PA-W36</strain>
    </source>
</reference>
<evidence type="ECO:0000313" key="8">
    <source>
        <dbReference type="Proteomes" id="UP000284767"/>
    </source>
</evidence>
<dbReference type="InterPro" id="IPR029045">
    <property type="entry name" value="ClpP/crotonase-like_dom_sf"/>
</dbReference>
<comment type="caution">
    <text evidence="5">The sequence shown here is derived from an EMBL/GenBank/DDBJ whole genome shotgun (WGS) entry which is preliminary data.</text>
</comment>
<dbReference type="EMBL" id="WXZT01000022">
    <property type="protein sequence ID" value="MZZ15662.1"/>
    <property type="molecule type" value="Genomic_DNA"/>
</dbReference>
<dbReference type="SUPFAM" id="SSF52096">
    <property type="entry name" value="ClpP/crotonase"/>
    <property type="match status" value="1"/>
</dbReference>
<evidence type="ECO:0000313" key="4">
    <source>
        <dbReference type="EMBL" id="RCI76608.1"/>
    </source>
</evidence>
<dbReference type="AlphaFoldDB" id="A0A072ZPW9"/>